<keyword evidence="3" id="KW-1185">Reference proteome</keyword>
<dbReference type="HOGENOM" id="CLU_584143_0_0_1"/>
<feature type="region of interest" description="Disordered" evidence="1">
    <location>
        <begin position="46"/>
        <end position="70"/>
    </location>
</feature>
<dbReference type="AlphaFoldDB" id="E3RVK4"/>
<dbReference type="Proteomes" id="UP000001067">
    <property type="component" value="Unassembled WGS sequence"/>
</dbReference>
<organism evidence="3">
    <name type="scientific">Pyrenophora teres f. teres (strain 0-1)</name>
    <name type="common">Barley net blotch fungus</name>
    <name type="synonym">Drechslera teres f. teres</name>
    <dbReference type="NCBI Taxonomy" id="861557"/>
    <lineage>
        <taxon>Eukaryota</taxon>
        <taxon>Fungi</taxon>
        <taxon>Dikarya</taxon>
        <taxon>Ascomycota</taxon>
        <taxon>Pezizomycotina</taxon>
        <taxon>Dothideomycetes</taxon>
        <taxon>Pleosporomycetidae</taxon>
        <taxon>Pleosporales</taxon>
        <taxon>Pleosporineae</taxon>
        <taxon>Pleosporaceae</taxon>
        <taxon>Pyrenophora</taxon>
    </lineage>
</organism>
<dbReference type="EMBL" id="GL535283">
    <property type="protein sequence ID" value="EFQ90245.1"/>
    <property type="molecule type" value="Genomic_DNA"/>
</dbReference>
<accession>E3RVK4</accession>
<feature type="compositionally biased region" description="Acidic residues" evidence="1">
    <location>
        <begin position="1"/>
        <end position="12"/>
    </location>
</feature>
<evidence type="ECO:0000313" key="3">
    <source>
        <dbReference type="Proteomes" id="UP000001067"/>
    </source>
</evidence>
<name>E3RVK4_PYRTT</name>
<reference evidence="2 3" key="1">
    <citation type="journal article" date="2010" name="Genome Biol.">
        <title>A first genome assembly of the barley fungal pathogen Pyrenophora teres f. teres.</title>
        <authorList>
            <person name="Ellwood S.R."/>
            <person name="Liu Z."/>
            <person name="Syme R.A."/>
            <person name="Lai Z."/>
            <person name="Hane J.K."/>
            <person name="Keiper F."/>
            <person name="Moffat C.S."/>
            <person name="Oliver R.P."/>
            <person name="Friesen T.L."/>
        </authorList>
    </citation>
    <scope>NUCLEOTIDE SEQUENCE [LARGE SCALE GENOMIC DNA]</scope>
    <source>
        <strain evidence="2 3">0-1</strain>
    </source>
</reference>
<feature type="compositionally biased region" description="Low complexity" evidence="1">
    <location>
        <begin position="351"/>
        <end position="367"/>
    </location>
</feature>
<proteinExistence type="predicted"/>
<feature type="compositionally biased region" description="Acidic residues" evidence="1">
    <location>
        <begin position="368"/>
        <end position="379"/>
    </location>
</feature>
<gene>
    <name evidence="2" type="ORF">PTT_13209</name>
</gene>
<feature type="region of interest" description="Disordered" evidence="1">
    <location>
        <begin position="1"/>
        <end position="28"/>
    </location>
</feature>
<protein>
    <submittedName>
        <fullName evidence="2">Uncharacterized protein</fullName>
    </submittedName>
</protein>
<feature type="region of interest" description="Disordered" evidence="1">
    <location>
        <begin position="346"/>
        <end position="468"/>
    </location>
</feature>
<dbReference type="KEGG" id="pte:PTT_13209"/>
<evidence type="ECO:0000256" key="1">
    <source>
        <dbReference type="SAM" id="MobiDB-lite"/>
    </source>
</evidence>
<evidence type="ECO:0000313" key="2">
    <source>
        <dbReference type="EMBL" id="EFQ90245.1"/>
    </source>
</evidence>
<sequence length="468" mass="50441">MPATEVADDFAEEISAPESPPARPAKRLKLPWPPAVSAPIVAQPSVVLSPNKTDRNWPGTTTQEQPPKKPKLAIPGGLGFAGAPLYQYRSSNSGVPLIVSFLEKHLATTIDVPFLIDFQEQLFQINGSGSGLGPHLAILAVRPAEGPDESSARKSMQINPQFSLDLRPGYQTVGEYFGLPATSKRAIFEPKIESLIQSYMFGTKTIGHVGTSFDPSSDPELQVCGRCSDSNKKLAHETCSQAYRGDKLLNDGICNNCIFSGASQICSFRRSVVVPRGVKASGASEGLSDSFIIPSSSSNAIATRKSSSIVIPSAIPRNDPSSFVWTSEKNANKFADHLIATRKGVEDHYEPSLPSSCSSLDASMSDGLSDDNDLDEDLTEEVRTPKRPRRRAKTPEPELSEELDHTVRRSSRLAGRPAVPPVVLAISSEDGSERDSEEDDSDDSDTESEDAFDSLPPREVDSDSGSEL</sequence>
<feature type="compositionally biased region" description="Acidic residues" evidence="1">
    <location>
        <begin position="430"/>
        <end position="452"/>
    </location>
</feature>